<dbReference type="HOGENOM" id="CLU_1774984_0_0_6"/>
<dbReference type="AlphaFoldDB" id="A0A068R784"/>
<dbReference type="OrthoDB" id="2615127at2"/>
<organism evidence="1 2">
    <name type="scientific">Xenorhabdus poinarii G6</name>
    <dbReference type="NCBI Taxonomy" id="1354304"/>
    <lineage>
        <taxon>Bacteria</taxon>
        <taxon>Pseudomonadati</taxon>
        <taxon>Pseudomonadota</taxon>
        <taxon>Gammaproteobacteria</taxon>
        <taxon>Enterobacterales</taxon>
        <taxon>Morganellaceae</taxon>
        <taxon>Xenorhabdus</taxon>
    </lineage>
</organism>
<accession>A0A068R784</accession>
<protein>
    <submittedName>
        <fullName evidence="1">Uncharacterized protein</fullName>
    </submittedName>
</protein>
<evidence type="ECO:0000313" key="2">
    <source>
        <dbReference type="Proteomes" id="UP000032735"/>
    </source>
</evidence>
<proteinExistence type="predicted"/>
<dbReference type="KEGG" id="xpo:XPG1_3228"/>
<dbReference type="RefSeq" id="WP_045959708.1">
    <property type="nucleotide sequence ID" value="NZ_FO704551.1"/>
</dbReference>
<sequence length="148" mass="17767">MTIQLMPEKIEFKISTTDLETVYTESDGVKLRLDVQRINNFKINTYSNIEIHFLIVAEFRCVTMNFFDLNHQNYSIEGQDFTVNRIDFWERNGYHPDSGFYQVMNSDILNNKRSLYDPRNRFDLKHYLINGNDSHVEIIASKYEYRYL</sequence>
<dbReference type="EMBL" id="FO704551">
    <property type="protein sequence ID" value="CDG22864.1"/>
    <property type="molecule type" value="Genomic_DNA"/>
</dbReference>
<evidence type="ECO:0000313" key="1">
    <source>
        <dbReference type="EMBL" id="CDG22864.1"/>
    </source>
</evidence>
<dbReference type="Proteomes" id="UP000032735">
    <property type="component" value="Chromosome"/>
</dbReference>
<keyword evidence="2" id="KW-1185">Reference proteome</keyword>
<name>A0A068R784_9GAMM</name>
<gene>
    <name evidence="1" type="ORF">XPG1_3228</name>
</gene>
<reference evidence="1 2" key="1">
    <citation type="submission" date="2013-07" db="EMBL/GenBank/DDBJ databases">
        <authorList>
            <person name="Genoscope - CEA"/>
        </authorList>
    </citation>
    <scope>NUCLEOTIDE SEQUENCE [LARGE SCALE GENOMIC DNA]</scope>
    <source>
        <strain evidence="1 2">G6</strain>
    </source>
</reference>